<reference evidence="2 3" key="1">
    <citation type="submission" date="2016-05" db="EMBL/GenBank/DDBJ databases">
        <title>Genomic Taxonomy of the Vibrionaceae.</title>
        <authorList>
            <person name="Gomez-Gil B."/>
            <person name="Enciso-Ibarra J."/>
        </authorList>
    </citation>
    <scope>NUCLEOTIDE SEQUENCE [LARGE SCALE GENOMIC DNA]</scope>
    <source>
        <strain evidence="2 3">CAIM 1920</strain>
    </source>
</reference>
<protein>
    <submittedName>
        <fullName evidence="2">Uncharacterized protein</fullName>
    </submittedName>
</protein>
<keyword evidence="3" id="KW-1185">Reference proteome</keyword>
<comment type="caution">
    <text evidence="2">The sequence shown here is derived from an EMBL/GenBank/DDBJ whole genome shotgun (WGS) entry which is preliminary data.</text>
</comment>
<name>A0A1C3EJ45_9GAMM</name>
<feature type="coiled-coil region" evidence="1">
    <location>
        <begin position="85"/>
        <end position="128"/>
    </location>
</feature>
<dbReference type="RefSeq" id="WP_068902058.1">
    <property type="nucleotide sequence ID" value="NZ_JBHUIF010000006.1"/>
</dbReference>
<dbReference type="AlphaFoldDB" id="A0A1C3EJ45"/>
<accession>A0A1C3EJ45</accession>
<organism evidence="2 3">
    <name type="scientific">Veronia pacifica</name>
    <dbReference type="NCBI Taxonomy" id="1080227"/>
    <lineage>
        <taxon>Bacteria</taxon>
        <taxon>Pseudomonadati</taxon>
        <taxon>Pseudomonadota</taxon>
        <taxon>Gammaproteobacteria</taxon>
        <taxon>Vibrionales</taxon>
        <taxon>Vibrionaceae</taxon>
        <taxon>Veronia</taxon>
    </lineage>
</organism>
<proteinExistence type="predicted"/>
<evidence type="ECO:0000256" key="1">
    <source>
        <dbReference type="SAM" id="Coils"/>
    </source>
</evidence>
<sequence>MSINKGFDGIPNMNFQGMPPQHLYARPLAPEPMVTGISDDVNTDDEGQTQHAAVLDKDIGELQMNGHSARNLHRLGLKPVSLDGDKKVEENALEEEKAQDKLENQTAIDELEKLLVKQEKNNETISMAHLIINLVIALVKSDPKQAEQVLASLSGMLKSGGVRVQVPVIDVIDSGALKSTKFELMLKKMVIDPDVTPQLVNELKGAEAGENVKEQGK</sequence>
<gene>
    <name evidence="2" type="ORF">A8L45_10675</name>
</gene>
<evidence type="ECO:0000313" key="2">
    <source>
        <dbReference type="EMBL" id="ODA33261.1"/>
    </source>
</evidence>
<dbReference type="EMBL" id="LYBM01000017">
    <property type="protein sequence ID" value="ODA33261.1"/>
    <property type="molecule type" value="Genomic_DNA"/>
</dbReference>
<evidence type="ECO:0000313" key="3">
    <source>
        <dbReference type="Proteomes" id="UP000094936"/>
    </source>
</evidence>
<dbReference type="Proteomes" id="UP000094936">
    <property type="component" value="Unassembled WGS sequence"/>
</dbReference>
<keyword evidence="1" id="KW-0175">Coiled coil</keyword>